<dbReference type="PANTHER" id="PTHR14523:SF1">
    <property type="entry name" value="HOMOLOGOUS RECOMBINATION OB-FOLD PROTEIN"/>
    <property type="match status" value="1"/>
</dbReference>
<feature type="domain" description="Homologous recombination OB-fold protein OB-fold" evidence="2">
    <location>
        <begin position="166"/>
        <end position="247"/>
    </location>
</feature>
<sequence length="270" mass="29036">MEVETEDPWEALDLDDSDLPSFLPPRKRKPQLSSPPNPEKSFAESPFLQPCSLLSGRATTQNPLSHPLSPHSESEHHIPGPAGAVQAAMFRKRQNPGNQAYIGEELVATQEYIRRAVEDPGGEDEDFSRDPWLVTVDFIRREGLADGDGGAIGTPLSSIKNGLPMYKVNQVVAIVKSCTPNGLGDLMVTLKDPTDTIDASIHRKVLVEGDYGKEISVGTVLILQKVAVFSPSPSVHYLNITVGNVVKDLGGSAACNLGVGILCCAMNDLI</sequence>
<name>A0AAV5KGG8_9ROSI</name>
<accession>A0AAV5KGG8</accession>
<keyword evidence="4" id="KW-1185">Reference proteome</keyword>
<evidence type="ECO:0000313" key="4">
    <source>
        <dbReference type="Proteomes" id="UP001054252"/>
    </source>
</evidence>
<evidence type="ECO:0000313" key="3">
    <source>
        <dbReference type="EMBL" id="GKV23700.1"/>
    </source>
</evidence>
<protein>
    <recommendedName>
        <fullName evidence="2">Homologous recombination OB-fold protein OB-fold domain-containing protein</fullName>
    </recommendedName>
</protein>
<reference evidence="3 4" key="1">
    <citation type="journal article" date="2021" name="Commun. Biol.">
        <title>The genome of Shorea leprosula (Dipterocarpaceae) highlights the ecological relevance of drought in aseasonal tropical rainforests.</title>
        <authorList>
            <person name="Ng K.K.S."/>
            <person name="Kobayashi M.J."/>
            <person name="Fawcett J.A."/>
            <person name="Hatakeyama M."/>
            <person name="Paape T."/>
            <person name="Ng C.H."/>
            <person name="Ang C.C."/>
            <person name="Tnah L.H."/>
            <person name="Lee C.T."/>
            <person name="Nishiyama T."/>
            <person name="Sese J."/>
            <person name="O'Brien M.J."/>
            <person name="Copetti D."/>
            <person name="Mohd Noor M.I."/>
            <person name="Ong R.C."/>
            <person name="Putra M."/>
            <person name="Sireger I.Z."/>
            <person name="Indrioko S."/>
            <person name="Kosugi Y."/>
            <person name="Izuno A."/>
            <person name="Isagi Y."/>
            <person name="Lee S.L."/>
            <person name="Shimizu K.K."/>
        </authorList>
    </citation>
    <scope>NUCLEOTIDE SEQUENCE [LARGE SCALE GENOMIC DNA]</scope>
    <source>
        <strain evidence="3">214</strain>
    </source>
</reference>
<feature type="compositionally biased region" description="Acidic residues" evidence="1">
    <location>
        <begin position="1"/>
        <end position="18"/>
    </location>
</feature>
<dbReference type="EMBL" id="BPVZ01000063">
    <property type="protein sequence ID" value="GKV23700.1"/>
    <property type="molecule type" value="Genomic_DNA"/>
</dbReference>
<feature type="region of interest" description="Disordered" evidence="1">
    <location>
        <begin position="57"/>
        <end position="80"/>
    </location>
</feature>
<dbReference type="AlphaFoldDB" id="A0AAV5KGG8"/>
<dbReference type="Pfam" id="PF15072">
    <property type="entry name" value="HROB"/>
    <property type="match status" value="1"/>
</dbReference>
<dbReference type="InterPro" id="IPR028045">
    <property type="entry name" value="HROB"/>
</dbReference>
<comment type="caution">
    <text evidence="3">The sequence shown here is derived from an EMBL/GenBank/DDBJ whole genome shotgun (WGS) entry which is preliminary data.</text>
</comment>
<feature type="region of interest" description="Disordered" evidence="1">
    <location>
        <begin position="1"/>
        <end position="44"/>
    </location>
</feature>
<dbReference type="InterPro" id="IPR058570">
    <property type="entry name" value="HROB_OB"/>
</dbReference>
<proteinExistence type="predicted"/>
<dbReference type="PANTHER" id="PTHR14523">
    <property type="entry name" value="UNCHARACTERIZED PROTEIN C17ORF53 HOMOLOG"/>
    <property type="match status" value="1"/>
</dbReference>
<organism evidence="3 4">
    <name type="scientific">Rubroshorea leprosula</name>
    <dbReference type="NCBI Taxonomy" id="152421"/>
    <lineage>
        <taxon>Eukaryota</taxon>
        <taxon>Viridiplantae</taxon>
        <taxon>Streptophyta</taxon>
        <taxon>Embryophyta</taxon>
        <taxon>Tracheophyta</taxon>
        <taxon>Spermatophyta</taxon>
        <taxon>Magnoliopsida</taxon>
        <taxon>eudicotyledons</taxon>
        <taxon>Gunneridae</taxon>
        <taxon>Pentapetalae</taxon>
        <taxon>rosids</taxon>
        <taxon>malvids</taxon>
        <taxon>Malvales</taxon>
        <taxon>Dipterocarpaceae</taxon>
        <taxon>Rubroshorea</taxon>
    </lineage>
</organism>
<dbReference type="Proteomes" id="UP001054252">
    <property type="component" value="Unassembled WGS sequence"/>
</dbReference>
<gene>
    <name evidence="3" type="ORF">SLEP1_g33401</name>
</gene>
<evidence type="ECO:0000259" key="2">
    <source>
        <dbReference type="Pfam" id="PF15072"/>
    </source>
</evidence>
<evidence type="ECO:0000256" key="1">
    <source>
        <dbReference type="SAM" id="MobiDB-lite"/>
    </source>
</evidence>
<dbReference type="GO" id="GO:0000725">
    <property type="term" value="P:recombinational repair"/>
    <property type="evidence" value="ECO:0007669"/>
    <property type="project" value="InterPro"/>
</dbReference>